<sequence>MTPGIGPVAAAAEGSYRDGMTEPLIIGAMVRTLGAYPSGWRQSGAHRDPATDADMLRRIAREGEDAGLDYLFFGDWLATGPDLEFRDPYLLARIDPVSAVLFLAGVTSRIGLIATVNTTYADPYTTARSLASLDVLTRGRAGINLVTGAEPRAAGNHGRDAHADNETRYDRAEEFVEALRRLWGSWGEDAWIADAERGVLIDPEALHAADLRGAHVQVAGPLNVARPPQGQIPIVHAGTSPRSRALAATQADLALIAAPTLADAIATRRLLRDIAAEAARSPDALNVIAPVLPVVADTDADARRIVERLLALVPLAEDHQRARRAFPHDRTVAALADAFDVPADDPLRSAAFDAPVTAAEAVRLGEHGARLIERLGLIAGLRVAGAGVSGSGAAGDDPLTWRHLVAAHAVPAAFVVGDAGTIADHFETWRDEGAADGFNVLSAFQPAQFEAFARQAAPELRRRGLLRSAKESAGATLRDRLRISSYVDA</sequence>
<dbReference type="EMBL" id="BJNQ01000002">
    <property type="protein sequence ID" value="GEC74505.1"/>
    <property type="molecule type" value="Genomic_DNA"/>
</dbReference>
<dbReference type="NCBIfam" id="TIGR03860">
    <property type="entry name" value="FMN_nitrolo"/>
    <property type="match status" value="1"/>
</dbReference>
<keyword evidence="3" id="KW-0560">Oxidoreductase</keyword>
<feature type="domain" description="Luciferase-like" evidence="7">
    <location>
        <begin position="41"/>
        <end position="324"/>
    </location>
</feature>
<evidence type="ECO:0000259" key="7">
    <source>
        <dbReference type="Pfam" id="PF00296"/>
    </source>
</evidence>
<evidence type="ECO:0000313" key="9">
    <source>
        <dbReference type="Proteomes" id="UP000317410"/>
    </source>
</evidence>
<evidence type="ECO:0000256" key="3">
    <source>
        <dbReference type="ARBA" id="ARBA00023002"/>
    </source>
</evidence>
<protein>
    <submittedName>
        <fullName evidence="8">Putative monooxygenase YxeK</fullName>
    </submittedName>
</protein>
<accession>A0A4Y4B1R9</accession>
<feature type="binding site" evidence="6">
    <location>
        <position position="169"/>
    </location>
    <ligand>
        <name>FMN</name>
        <dbReference type="ChEBI" id="CHEBI:58210"/>
    </ligand>
</feature>
<evidence type="ECO:0000256" key="4">
    <source>
        <dbReference type="ARBA" id="ARBA00023033"/>
    </source>
</evidence>
<dbReference type="GO" id="GO:0016705">
    <property type="term" value="F:oxidoreductase activity, acting on paired donors, with incorporation or reduction of molecular oxygen"/>
    <property type="evidence" value="ECO:0007669"/>
    <property type="project" value="InterPro"/>
</dbReference>
<dbReference type="GO" id="GO:0004497">
    <property type="term" value="F:monooxygenase activity"/>
    <property type="evidence" value="ECO:0007669"/>
    <property type="project" value="UniProtKB-KW"/>
</dbReference>
<dbReference type="InterPro" id="IPR016215">
    <property type="entry name" value="NTA_MOA"/>
</dbReference>
<dbReference type="PANTHER" id="PTHR30011:SF16">
    <property type="entry name" value="C2H2 FINGER DOMAIN TRANSCRIPTION FACTOR (EUROFUNG)-RELATED"/>
    <property type="match status" value="1"/>
</dbReference>
<evidence type="ECO:0000256" key="1">
    <source>
        <dbReference type="ARBA" id="ARBA00022630"/>
    </source>
</evidence>
<dbReference type="Pfam" id="PF00296">
    <property type="entry name" value="Bac_luciferase"/>
    <property type="match status" value="1"/>
</dbReference>
<evidence type="ECO:0000256" key="6">
    <source>
        <dbReference type="PIRSR" id="PIRSR000337-1"/>
    </source>
</evidence>
<comment type="similarity">
    <text evidence="5">Belongs to the NtaA/SnaA/DszA monooxygenase family.</text>
</comment>
<dbReference type="AlphaFoldDB" id="A0A4Y4B1R9"/>
<proteinExistence type="inferred from homology"/>
<dbReference type="PIRSF" id="PIRSF000337">
    <property type="entry name" value="NTA_MOA"/>
    <property type="match status" value="1"/>
</dbReference>
<keyword evidence="1 6" id="KW-0285">Flavoprotein</keyword>
<dbReference type="InterPro" id="IPR011251">
    <property type="entry name" value="Luciferase-like_dom"/>
</dbReference>
<reference evidence="8 9" key="1">
    <citation type="submission" date="2019-06" db="EMBL/GenBank/DDBJ databases">
        <title>Whole genome shotgun sequence of Microbacterium liquefaciens NBRC 15037.</title>
        <authorList>
            <person name="Hosoyama A."/>
            <person name="Uohara A."/>
            <person name="Ohji S."/>
            <person name="Ichikawa N."/>
        </authorList>
    </citation>
    <scope>NUCLEOTIDE SEQUENCE [LARGE SCALE GENOMIC DNA]</scope>
    <source>
        <strain evidence="8 9">NBRC 15037</strain>
    </source>
</reference>
<feature type="binding site" evidence="6">
    <location>
        <position position="115"/>
    </location>
    <ligand>
        <name>FMN</name>
        <dbReference type="ChEBI" id="CHEBI:58210"/>
    </ligand>
</feature>
<dbReference type="PANTHER" id="PTHR30011">
    <property type="entry name" value="ALKANESULFONATE MONOOXYGENASE-RELATED"/>
    <property type="match status" value="1"/>
</dbReference>
<dbReference type="Proteomes" id="UP000317410">
    <property type="component" value="Unassembled WGS sequence"/>
</dbReference>
<evidence type="ECO:0000313" key="8">
    <source>
        <dbReference type="EMBL" id="GEC74505.1"/>
    </source>
</evidence>
<evidence type="ECO:0000256" key="2">
    <source>
        <dbReference type="ARBA" id="ARBA00022643"/>
    </source>
</evidence>
<comment type="caution">
    <text evidence="8">The sequence shown here is derived from an EMBL/GenBank/DDBJ whole genome shotgun (WGS) entry which is preliminary data.</text>
</comment>
<feature type="binding site" evidence="6">
    <location>
        <position position="75"/>
    </location>
    <ligand>
        <name>FMN</name>
        <dbReference type="ChEBI" id="CHEBI:58210"/>
    </ligand>
</feature>
<keyword evidence="4 8" id="KW-0503">Monooxygenase</keyword>
<feature type="binding site" evidence="6">
    <location>
        <position position="240"/>
    </location>
    <ligand>
        <name>FMN</name>
        <dbReference type="ChEBI" id="CHEBI:58210"/>
    </ligand>
</feature>
<dbReference type="SUPFAM" id="SSF51679">
    <property type="entry name" value="Bacterial luciferase-like"/>
    <property type="match status" value="2"/>
</dbReference>
<organism evidence="8 9">
    <name type="scientific">Microbacterium maritypicum</name>
    <name type="common">Microbacterium liquefaciens</name>
    <dbReference type="NCBI Taxonomy" id="33918"/>
    <lineage>
        <taxon>Bacteria</taxon>
        <taxon>Bacillati</taxon>
        <taxon>Actinomycetota</taxon>
        <taxon>Actinomycetes</taxon>
        <taxon>Micrococcales</taxon>
        <taxon>Microbacteriaceae</taxon>
        <taxon>Microbacterium</taxon>
    </lineage>
</organism>
<dbReference type="InterPro" id="IPR036661">
    <property type="entry name" value="Luciferase-like_sf"/>
</dbReference>
<gene>
    <name evidence="8" type="primary">yxeK</name>
    <name evidence="8" type="ORF">MLI01_06500</name>
</gene>
<evidence type="ECO:0000256" key="5">
    <source>
        <dbReference type="ARBA" id="ARBA00033748"/>
    </source>
</evidence>
<dbReference type="Gene3D" id="3.20.20.30">
    <property type="entry name" value="Luciferase-like domain"/>
    <property type="match status" value="1"/>
</dbReference>
<name>A0A4Y4B1R9_MICMQ</name>
<keyword evidence="2 6" id="KW-0288">FMN</keyword>
<dbReference type="InterPro" id="IPR051260">
    <property type="entry name" value="Diverse_substr_monoxygenases"/>
</dbReference>